<evidence type="ECO:0000313" key="2">
    <source>
        <dbReference type="Proteomes" id="UP000291525"/>
    </source>
</evidence>
<dbReference type="RefSeq" id="WP_130555062.1">
    <property type="nucleotide sequence ID" value="NZ_SHGT01000028.1"/>
</dbReference>
<dbReference type="OrthoDB" id="2235982at2"/>
<reference evidence="1 2" key="1">
    <citation type="submission" date="2019-02" db="EMBL/GenBank/DDBJ databases">
        <title>First genome of the species Streptococcus parasuis.</title>
        <authorList>
            <person name="Stevens M.J.A."/>
            <person name="Stephan R."/>
        </authorList>
    </citation>
    <scope>NUCLEOTIDE SEQUENCE [LARGE SCALE GENOMIC DNA]</scope>
    <source>
        <strain evidence="1 2">4253</strain>
    </source>
</reference>
<comment type="caution">
    <text evidence="1">The sequence shown here is derived from an EMBL/GenBank/DDBJ whole genome shotgun (WGS) entry which is preliminary data.</text>
</comment>
<dbReference type="SUPFAM" id="SSF88659">
    <property type="entry name" value="Sigma3 and sigma4 domains of RNA polymerase sigma factors"/>
    <property type="match status" value="1"/>
</dbReference>
<protein>
    <submittedName>
        <fullName evidence="1">Sigma-70 family RNA polymerase sigma factor</fullName>
    </submittedName>
</protein>
<dbReference type="EMBL" id="SHGT01000028">
    <property type="protein sequence ID" value="TAA12974.1"/>
    <property type="molecule type" value="Genomic_DNA"/>
</dbReference>
<accession>A0A4Q8L1B3</accession>
<name>A0A4Q8L1B3_9STRE</name>
<dbReference type="InterPro" id="IPR013324">
    <property type="entry name" value="RNA_pol_sigma_r3/r4-like"/>
</dbReference>
<gene>
    <name evidence="1" type="ORF">EXW74_05650</name>
</gene>
<dbReference type="AlphaFoldDB" id="A0A4Q8L1B3"/>
<proteinExistence type="predicted"/>
<dbReference type="InterPro" id="IPR036388">
    <property type="entry name" value="WH-like_DNA-bd_sf"/>
</dbReference>
<dbReference type="Proteomes" id="UP000291525">
    <property type="component" value="Unassembled WGS sequence"/>
</dbReference>
<sequence length="149" mass="17660">MSNKVTERRERKIEKAVETGNWKEVDHLLQQEQSNAERRDRYHHKKSLEENISRNYGKQRERHEIVASSDLNPQEVLEKKETEQAVNKAKEILEPVDCEIVEMVAEQGCSYKETARYISEHYKKMSDVTVKSHYLKAIRKLASLLKDYR</sequence>
<evidence type="ECO:0000313" key="1">
    <source>
        <dbReference type="EMBL" id="TAA12974.1"/>
    </source>
</evidence>
<dbReference type="Gene3D" id="1.10.10.10">
    <property type="entry name" value="Winged helix-like DNA-binding domain superfamily/Winged helix DNA-binding domain"/>
    <property type="match status" value="1"/>
</dbReference>
<organism evidence="1 2">
    <name type="scientific">Streptococcus parasuis</name>
    <dbReference type="NCBI Taxonomy" id="1501662"/>
    <lineage>
        <taxon>Bacteria</taxon>
        <taxon>Bacillati</taxon>
        <taxon>Bacillota</taxon>
        <taxon>Bacilli</taxon>
        <taxon>Lactobacillales</taxon>
        <taxon>Streptococcaceae</taxon>
        <taxon>Streptococcus</taxon>
    </lineage>
</organism>